<dbReference type="InterPro" id="IPR036873">
    <property type="entry name" value="Rhodanese-like_dom_sf"/>
</dbReference>
<reference evidence="2 3" key="1">
    <citation type="submission" date="2016-10" db="EMBL/GenBank/DDBJ databases">
        <authorList>
            <person name="de Groot N.N."/>
        </authorList>
    </citation>
    <scope>NUCLEOTIDE SEQUENCE [LARGE SCALE GENOMIC DNA]</scope>
    <source>
        <strain evidence="2 3">DSM 21800</strain>
    </source>
</reference>
<dbReference type="SMART" id="SM00450">
    <property type="entry name" value="RHOD"/>
    <property type="match status" value="1"/>
</dbReference>
<dbReference type="SUPFAM" id="SSF52821">
    <property type="entry name" value="Rhodanese/Cell cycle control phosphatase"/>
    <property type="match status" value="1"/>
</dbReference>
<proteinExistence type="predicted"/>
<organism evidence="2 3">
    <name type="scientific">Microlunatus soli</name>
    <dbReference type="NCBI Taxonomy" id="630515"/>
    <lineage>
        <taxon>Bacteria</taxon>
        <taxon>Bacillati</taxon>
        <taxon>Actinomycetota</taxon>
        <taxon>Actinomycetes</taxon>
        <taxon>Propionibacteriales</taxon>
        <taxon>Propionibacteriaceae</taxon>
        <taxon>Microlunatus</taxon>
    </lineage>
</organism>
<feature type="domain" description="Rhodanese" evidence="1">
    <location>
        <begin position="32"/>
        <end position="125"/>
    </location>
</feature>
<evidence type="ECO:0000313" key="3">
    <source>
        <dbReference type="Proteomes" id="UP000199103"/>
    </source>
</evidence>
<dbReference type="EMBL" id="LT629772">
    <property type="protein sequence ID" value="SDS83954.1"/>
    <property type="molecule type" value="Genomic_DNA"/>
</dbReference>
<dbReference type="Pfam" id="PF00581">
    <property type="entry name" value="Rhodanese"/>
    <property type="match status" value="1"/>
</dbReference>
<name>A0A1H1VGF0_9ACTN</name>
<evidence type="ECO:0000259" key="1">
    <source>
        <dbReference type="PROSITE" id="PS50206"/>
    </source>
</evidence>
<keyword evidence="3" id="KW-1185">Reference proteome</keyword>
<keyword evidence="2" id="KW-0808">Transferase</keyword>
<dbReference type="Gene3D" id="3.40.250.10">
    <property type="entry name" value="Rhodanese-like domain"/>
    <property type="match status" value="1"/>
</dbReference>
<dbReference type="RefSeq" id="WP_091526381.1">
    <property type="nucleotide sequence ID" value="NZ_LT629772.1"/>
</dbReference>
<dbReference type="PROSITE" id="PS50206">
    <property type="entry name" value="RHODANESE_3"/>
    <property type="match status" value="1"/>
</dbReference>
<evidence type="ECO:0000313" key="2">
    <source>
        <dbReference type="EMBL" id="SDS83954.1"/>
    </source>
</evidence>
<gene>
    <name evidence="2" type="ORF">SAMN04489812_3208</name>
</gene>
<dbReference type="GO" id="GO:0016740">
    <property type="term" value="F:transferase activity"/>
    <property type="evidence" value="ECO:0007669"/>
    <property type="project" value="UniProtKB-KW"/>
</dbReference>
<sequence>MTYRTVDDLLAAARHGLHRLAPDAAAEEVRTGALIVDIRPEWQRRQDGEIPGSLIVERNHLEWRLHPESDARVPQATSGQRWIVVCTEGYSSSLAAASLQSIGVDATDIDGGIHAWRAAGLPVSEGGSTGVEEFVPEHG</sequence>
<dbReference type="OrthoDB" id="4828183at2"/>
<dbReference type="STRING" id="630515.SAMN04489812_3208"/>
<protein>
    <submittedName>
        <fullName evidence="2">Rhodanese-related sulfurtransferase</fullName>
    </submittedName>
</protein>
<dbReference type="Proteomes" id="UP000199103">
    <property type="component" value="Chromosome I"/>
</dbReference>
<accession>A0A1H1VGF0</accession>
<dbReference type="InterPro" id="IPR001763">
    <property type="entry name" value="Rhodanese-like_dom"/>
</dbReference>
<dbReference type="AlphaFoldDB" id="A0A1H1VGF0"/>